<evidence type="ECO:0000313" key="3">
    <source>
        <dbReference type="Proteomes" id="UP000466388"/>
    </source>
</evidence>
<organism evidence="2 3">
    <name type="scientific">Secundilactobacillus folii</name>
    <dbReference type="NCBI Taxonomy" id="2678357"/>
    <lineage>
        <taxon>Bacteria</taxon>
        <taxon>Bacillati</taxon>
        <taxon>Bacillota</taxon>
        <taxon>Bacilli</taxon>
        <taxon>Lactobacillales</taxon>
        <taxon>Lactobacillaceae</taxon>
        <taxon>Secundilactobacillus</taxon>
    </lineage>
</organism>
<sequence>MKKETISRRLFASALLAFGGLIGGGTALVDSSKVVHADTSKLTSVSTAAGKKYVKPGTVAGTSTVNPNSIWDFSYSGKSASAIFKYGSKAGLDFKVTTHQPGHHLQNLSMSTGNDAGIVAMTWSGNPSKLKGKKPYAVYQTKTLMPNGKKMAIKLEVDASGSHYKPYTTKSVAISFRYDKIGFLESGFTQVPVRYIVGYINSGKFKALSASSAKPMSGFYFTIQDLDELQSAYLPSSEYGKIANISTWSNSNLRADREDGGFKVMDPDDVQASDSFPNKTRNWVTFVTNSSALSSNGIEVVFGRNYAQVWSEAGKNTPNAGVGTTWPSNLNGNELFDFAHYLPFTVEQNAPAKWVANGSKAGIEAQNKNDNYDKKKLDSKQPNIKTSTGKTGYQNTLTKLSQAYHYDILFSVPPQTVAGGKQPTDISSFTFNDTLPKGLKATTVTIYDQTTGKSIATSSIASSSSARFKRPKISDQKISVEANVKASSLYDHQYIAKISTLSYQQRNIIYN</sequence>
<keyword evidence="3" id="KW-1185">Reference proteome</keyword>
<accession>A0A7X2XU64</accession>
<evidence type="ECO:0000256" key="1">
    <source>
        <dbReference type="SAM" id="MobiDB-lite"/>
    </source>
</evidence>
<dbReference type="Proteomes" id="UP000466388">
    <property type="component" value="Unassembled WGS sequence"/>
</dbReference>
<gene>
    <name evidence="2" type="ORF">GM612_03690</name>
</gene>
<dbReference type="AlphaFoldDB" id="A0A7X2XU64"/>
<proteinExistence type="predicted"/>
<protein>
    <submittedName>
        <fullName evidence="2">Uncharacterized protein</fullName>
    </submittedName>
</protein>
<reference evidence="2 3" key="1">
    <citation type="submission" date="2019-11" db="EMBL/GenBank/DDBJ databases">
        <title>Lactobacillus sp. nov. CRM56-3, isolated from fermented tea leaves.</title>
        <authorList>
            <person name="Phuengjayaem S."/>
            <person name="Tanasupawat S."/>
        </authorList>
    </citation>
    <scope>NUCLEOTIDE SEQUENCE [LARGE SCALE GENOMIC DNA]</scope>
    <source>
        <strain evidence="2 3">CRM56-3</strain>
    </source>
</reference>
<dbReference type="EMBL" id="WNJO01000003">
    <property type="protein sequence ID" value="MTV81757.1"/>
    <property type="molecule type" value="Genomic_DNA"/>
</dbReference>
<name>A0A7X2XU64_9LACO</name>
<dbReference type="RefSeq" id="WP_155431038.1">
    <property type="nucleotide sequence ID" value="NZ_WNJO01000003.1"/>
</dbReference>
<feature type="compositionally biased region" description="Polar residues" evidence="1">
    <location>
        <begin position="381"/>
        <end position="390"/>
    </location>
</feature>
<evidence type="ECO:0000313" key="2">
    <source>
        <dbReference type="EMBL" id="MTV81757.1"/>
    </source>
</evidence>
<feature type="compositionally biased region" description="Basic and acidic residues" evidence="1">
    <location>
        <begin position="370"/>
        <end position="379"/>
    </location>
</feature>
<feature type="region of interest" description="Disordered" evidence="1">
    <location>
        <begin position="365"/>
        <end position="390"/>
    </location>
</feature>
<comment type="caution">
    <text evidence="2">The sequence shown here is derived from an EMBL/GenBank/DDBJ whole genome shotgun (WGS) entry which is preliminary data.</text>
</comment>